<dbReference type="GO" id="GO:0000139">
    <property type="term" value="C:Golgi membrane"/>
    <property type="evidence" value="ECO:0007669"/>
    <property type="project" value="UniProtKB-SubCell"/>
</dbReference>
<dbReference type="Proteomes" id="UP000001396">
    <property type="component" value="Unassembled WGS sequence"/>
</dbReference>
<comment type="caution">
    <text evidence="11">The sequence shown here is derived from an EMBL/GenBank/DDBJ whole genome shotgun (WGS) entry which is preliminary data.</text>
</comment>
<evidence type="ECO:0000313" key="11">
    <source>
        <dbReference type="EMBL" id="EFA81189.1"/>
    </source>
</evidence>
<sequence>MYQNNNNSYNGYINDNSNGGGSSSHYSTSSSSNVSTPNTIEELYKVANKLLFKIGSDLETIEMGVDTTVITQQKLSADINQLSRFADQLDGMVSNESPAKRDIWRIKVKEMTDECKSLRKSMEMYLHRTYKKQIEDEERSKLFSRRKDNQNSALGNLMKENDLLKDSNLVMDELTESGTNIIYALANQNSKLKSVHKKIYDIANTLGLSRNIMNKIRRRQHQDKIIVYGGMVVVLIFLGLMYYYFRA</sequence>
<keyword evidence="7 8" id="KW-0472">Membrane</keyword>
<keyword evidence="5 10" id="KW-1133">Transmembrane helix</keyword>
<dbReference type="RefSeq" id="XP_020433307.1">
    <property type="nucleotide sequence ID" value="XM_020576895.1"/>
</dbReference>
<dbReference type="FunCoup" id="D3BC06">
    <property type="interactions" value="741"/>
</dbReference>
<comment type="subcellular location">
    <subcellularLocation>
        <location evidence="1">Golgi apparatus membrane</location>
        <topology evidence="1">Single-pass type IV membrane protein</topology>
    </subcellularLocation>
</comment>
<dbReference type="GO" id="GO:0012507">
    <property type="term" value="C:ER to Golgi transport vesicle membrane"/>
    <property type="evidence" value="ECO:0007669"/>
    <property type="project" value="TreeGrafter"/>
</dbReference>
<evidence type="ECO:0000256" key="3">
    <source>
        <dbReference type="ARBA" id="ARBA00022692"/>
    </source>
</evidence>
<keyword evidence="4 8" id="KW-0653">Protein transport</keyword>
<dbReference type="GO" id="GO:0031902">
    <property type="term" value="C:late endosome membrane"/>
    <property type="evidence" value="ECO:0007669"/>
    <property type="project" value="TreeGrafter"/>
</dbReference>
<dbReference type="PANTHER" id="PTHR21230">
    <property type="entry name" value="VESICLE TRANSPORT V-SNARE PROTEIN VTI1-RELATED"/>
    <property type="match status" value="1"/>
</dbReference>
<dbReference type="GeneID" id="31361510"/>
<evidence type="ECO:0000256" key="1">
    <source>
        <dbReference type="ARBA" id="ARBA00004409"/>
    </source>
</evidence>
<dbReference type="PIRSF" id="PIRSF028865">
    <property type="entry name" value="Membrin-2"/>
    <property type="match status" value="1"/>
</dbReference>
<evidence type="ECO:0000256" key="5">
    <source>
        <dbReference type="ARBA" id="ARBA00022989"/>
    </source>
</evidence>
<evidence type="ECO:0000313" key="12">
    <source>
        <dbReference type="Proteomes" id="UP000001396"/>
    </source>
</evidence>
<dbReference type="InterPro" id="IPR027027">
    <property type="entry name" value="GOSR2/Membrin/Bos1"/>
</dbReference>
<protein>
    <submittedName>
        <fullName evidence="11">V-SNARE family protein</fullName>
    </submittedName>
</protein>
<keyword evidence="2 8" id="KW-0813">Transport</keyword>
<keyword evidence="6" id="KW-0333">Golgi apparatus</keyword>
<dbReference type="GO" id="GO:0031201">
    <property type="term" value="C:SNARE complex"/>
    <property type="evidence" value="ECO:0007669"/>
    <property type="project" value="TreeGrafter"/>
</dbReference>
<keyword evidence="3 10" id="KW-0812">Transmembrane</keyword>
<dbReference type="InParanoid" id="D3BC06"/>
<dbReference type="PANTHER" id="PTHR21230:SF1">
    <property type="entry name" value="GOLGI SNAP RECEPTOR COMPLEX MEMBER 2"/>
    <property type="match status" value="1"/>
</dbReference>
<dbReference type="STRING" id="670386.D3BC06"/>
<dbReference type="Gene3D" id="1.20.5.110">
    <property type="match status" value="1"/>
</dbReference>
<organism evidence="11 12">
    <name type="scientific">Heterostelium pallidum (strain ATCC 26659 / Pp 5 / PN500)</name>
    <name type="common">Cellular slime mold</name>
    <name type="synonym">Polysphondylium pallidum</name>
    <dbReference type="NCBI Taxonomy" id="670386"/>
    <lineage>
        <taxon>Eukaryota</taxon>
        <taxon>Amoebozoa</taxon>
        <taxon>Evosea</taxon>
        <taxon>Eumycetozoa</taxon>
        <taxon>Dictyostelia</taxon>
        <taxon>Acytosteliales</taxon>
        <taxon>Acytosteliaceae</taxon>
        <taxon>Heterostelium</taxon>
    </lineage>
</organism>
<dbReference type="GO" id="GO:0005484">
    <property type="term" value="F:SNAP receptor activity"/>
    <property type="evidence" value="ECO:0007669"/>
    <property type="project" value="InterPro"/>
</dbReference>
<accession>D3BC06</accession>
<keyword evidence="12" id="KW-1185">Reference proteome</keyword>
<evidence type="ECO:0000256" key="6">
    <source>
        <dbReference type="ARBA" id="ARBA00023034"/>
    </source>
</evidence>
<evidence type="ECO:0000256" key="9">
    <source>
        <dbReference type="SAM" id="MobiDB-lite"/>
    </source>
</evidence>
<evidence type="ECO:0000256" key="10">
    <source>
        <dbReference type="SAM" id="Phobius"/>
    </source>
</evidence>
<dbReference type="OMA" id="LKYDSRH"/>
<dbReference type="GO" id="GO:0015031">
    <property type="term" value="P:protein transport"/>
    <property type="evidence" value="ECO:0007669"/>
    <property type="project" value="UniProtKB-KW"/>
</dbReference>
<proteinExistence type="predicted"/>
<feature type="transmembrane region" description="Helical" evidence="10">
    <location>
        <begin position="225"/>
        <end position="245"/>
    </location>
</feature>
<dbReference type="AlphaFoldDB" id="D3BC06"/>
<reference evidence="11 12" key="1">
    <citation type="journal article" date="2011" name="Genome Res.">
        <title>Phylogeny-wide analysis of social amoeba genomes highlights ancient origins for complex intercellular communication.</title>
        <authorList>
            <person name="Heidel A.J."/>
            <person name="Lawal H.M."/>
            <person name="Felder M."/>
            <person name="Schilde C."/>
            <person name="Helps N.R."/>
            <person name="Tunggal B."/>
            <person name="Rivero F."/>
            <person name="John U."/>
            <person name="Schleicher M."/>
            <person name="Eichinger L."/>
            <person name="Platzer M."/>
            <person name="Noegel A.A."/>
            <person name="Schaap P."/>
            <person name="Gloeckner G."/>
        </authorList>
    </citation>
    <scope>NUCLEOTIDE SEQUENCE [LARGE SCALE GENOMIC DNA]</scope>
    <source>
        <strain evidence="12">ATCC 26659 / Pp 5 / PN500</strain>
    </source>
</reference>
<evidence type="ECO:0000256" key="7">
    <source>
        <dbReference type="ARBA" id="ARBA00023136"/>
    </source>
</evidence>
<gene>
    <name evidence="11" type="ORF">PPL_06026</name>
</gene>
<dbReference type="Pfam" id="PF12352">
    <property type="entry name" value="V-SNARE_C"/>
    <property type="match status" value="1"/>
</dbReference>
<dbReference type="GO" id="GO:0005789">
    <property type="term" value="C:endoplasmic reticulum membrane"/>
    <property type="evidence" value="ECO:0007669"/>
    <property type="project" value="TreeGrafter"/>
</dbReference>
<evidence type="ECO:0000256" key="4">
    <source>
        <dbReference type="ARBA" id="ARBA00022927"/>
    </source>
</evidence>
<name>D3BC06_HETP5</name>
<dbReference type="GO" id="GO:0006906">
    <property type="term" value="P:vesicle fusion"/>
    <property type="evidence" value="ECO:0007669"/>
    <property type="project" value="TreeGrafter"/>
</dbReference>
<dbReference type="SUPFAM" id="SSF58038">
    <property type="entry name" value="SNARE fusion complex"/>
    <property type="match status" value="1"/>
</dbReference>
<evidence type="ECO:0000256" key="8">
    <source>
        <dbReference type="PIRNR" id="PIRNR028865"/>
    </source>
</evidence>
<evidence type="ECO:0000256" key="2">
    <source>
        <dbReference type="ARBA" id="ARBA00022448"/>
    </source>
</evidence>
<dbReference type="GO" id="GO:0000149">
    <property type="term" value="F:SNARE binding"/>
    <property type="evidence" value="ECO:0007669"/>
    <property type="project" value="TreeGrafter"/>
</dbReference>
<dbReference type="EMBL" id="ADBJ01000026">
    <property type="protein sequence ID" value="EFA81189.1"/>
    <property type="molecule type" value="Genomic_DNA"/>
</dbReference>
<feature type="region of interest" description="Disordered" evidence="9">
    <location>
        <begin position="1"/>
        <end position="35"/>
    </location>
</feature>